<dbReference type="RefSeq" id="WP_377581109.1">
    <property type="nucleotide sequence ID" value="NZ_JBHTKA010000007.1"/>
</dbReference>
<dbReference type="Pfam" id="PF13175">
    <property type="entry name" value="AAA_15"/>
    <property type="match status" value="1"/>
</dbReference>
<keyword evidence="2" id="KW-0540">Nuclease</keyword>
<keyword evidence="3" id="KW-1185">Reference proteome</keyword>
<dbReference type="CDD" id="cd00267">
    <property type="entry name" value="ABC_ATPase"/>
    <property type="match status" value="1"/>
</dbReference>
<accession>A0ABW3K7W3</accession>
<name>A0ABW3K7W3_9BACT</name>
<proteinExistence type="predicted"/>
<dbReference type="PANTHER" id="PTHR43581">
    <property type="entry name" value="ATP/GTP PHOSPHATASE"/>
    <property type="match status" value="1"/>
</dbReference>
<dbReference type="Proteomes" id="UP001597112">
    <property type="component" value="Unassembled WGS sequence"/>
</dbReference>
<sequence length="478" mass="53126">MDLIHQGQFNLTGLSKINVLLGKNGSGKSTLLKKVENRLTQQQVGEINYVTPERGGDLRYEAGVEQNVITGGNWTRDQKGRNQWGQFKNYSVAQYRRLETLSLREIETDQAIRANFAHTFNSTIDKINGLLTNIKIVRTPRGDFELFTVPGNQKLEARLISSGESELIALAIECLTFEKSCDPQRQNVLLLDEPDVHLHPDLQVKFISFLIDLVSTDKFSIIIATHSTAILGALLDYSDARFAILANASTDAAFRQIDQKYRAVLPIFGAHPLSNLFSQSPIMLVEGEDEERIFQQAIRSSNGQLKLYPCGVGGVGNLPDFETSVVEILKGVYDNATGYSLRDRDEGDEAIADIPPLVRFKTSCRASENLIVTDEVLETMGTTWANLEAEIEKWLVAPGGHVKHDIMTAFKASGYARKTFDLKEIRNILVGLTGSAKPWEIAVGQTISKIVRGQIPKDFNDNKLCNFLGTKLSNTLRP</sequence>
<evidence type="ECO:0000259" key="1">
    <source>
        <dbReference type="SMART" id="SM00382"/>
    </source>
</evidence>
<dbReference type="SUPFAM" id="SSF52540">
    <property type="entry name" value="P-loop containing nucleoside triphosphate hydrolases"/>
    <property type="match status" value="1"/>
</dbReference>
<dbReference type="Gene3D" id="3.40.50.300">
    <property type="entry name" value="P-loop containing nucleotide triphosphate hydrolases"/>
    <property type="match status" value="1"/>
</dbReference>
<evidence type="ECO:0000313" key="2">
    <source>
        <dbReference type="EMBL" id="MFD1001398.1"/>
    </source>
</evidence>
<dbReference type="InterPro" id="IPR041685">
    <property type="entry name" value="AAA_GajA/Old/RecF-like"/>
</dbReference>
<keyword evidence="2" id="KW-0378">Hydrolase</keyword>
<gene>
    <name evidence="2" type="ORF">ACFQ21_18870</name>
</gene>
<comment type="caution">
    <text evidence="2">The sequence shown here is derived from an EMBL/GenBank/DDBJ whole genome shotgun (WGS) entry which is preliminary data.</text>
</comment>
<dbReference type="InterPro" id="IPR003593">
    <property type="entry name" value="AAA+_ATPase"/>
</dbReference>
<dbReference type="GO" id="GO:0004519">
    <property type="term" value="F:endonuclease activity"/>
    <property type="evidence" value="ECO:0007669"/>
    <property type="project" value="UniProtKB-KW"/>
</dbReference>
<dbReference type="EMBL" id="JBHTKA010000007">
    <property type="protein sequence ID" value="MFD1001398.1"/>
    <property type="molecule type" value="Genomic_DNA"/>
</dbReference>
<protein>
    <submittedName>
        <fullName evidence="2">ATP-dependent endonuclease</fullName>
    </submittedName>
</protein>
<feature type="domain" description="AAA+ ATPase" evidence="1">
    <location>
        <begin position="14"/>
        <end position="248"/>
    </location>
</feature>
<dbReference type="SMART" id="SM00382">
    <property type="entry name" value="AAA"/>
    <property type="match status" value="1"/>
</dbReference>
<organism evidence="2 3">
    <name type="scientific">Ohtaekwangia kribbensis</name>
    <dbReference type="NCBI Taxonomy" id="688913"/>
    <lineage>
        <taxon>Bacteria</taxon>
        <taxon>Pseudomonadati</taxon>
        <taxon>Bacteroidota</taxon>
        <taxon>Cytophagia</taxon>
        <taxon>Cytophagales</taxon>
        <taxon>Fulvivirgaceae</taxon>
        <taxon>Ohtaekwangia</taxon>
    </lineage>
</organism>
<dbReference type="PANTHER" id="PTHR43581:SF2">
    <property type="entry name" value="EXCINUCLEASE ATPASE SUBUNIT"/>
    <property type="match status" value="1"/>
</dbReference>
<dbReference type="InterPro" id="IPR051396">
    <property type="entry name" value="Bact_Antivir_Def_Nuclease"/>
</dbReference>
<reference evidence="3" key="1">
    <citation type="journal article" date="2019" name="Int. J. Syst. Evol. Microbiol.">
        <title>The Global Catalogue of Microorganisms (GCM) 10K type strain sequencing project: providing services to taxonomists for standard genome sequencing and annotation.</title>
        <authorList>
            <consortium name="The Broad Institute Genomics Platform"/>
            <consortium name="The Broad Institute Genome Sequencing Center for Infectious Disease"/>
            <person name="Wu L."/>
            <person name="Ma J."/>
        </authorList>
    </citation>
    <scope>NUCLEOTIDE SEQUENCE [LARGE SCALE GENOMIC DNA]</scope>
    <source>
        <strain evidence="3">CCUG 58938</strain>
    </source>
</reference>
<evidence type="ECO:0000313" key="3">
    <source>
        <dbReference type="Proteomes" id="UP001597112"/>
    </source>
</evidence>
<dbReference type="InterPro" id="IPR027417">
    <property type="entry name" value="P-loop_NTPase"/>
</dbReference>
<keyword evidence="2" id="KW-0255">Endonuclease</keyword>